<accession>A0A1Y1K1F0</accession>
<organism evidence="1">
    <name type="scientific">Photinus pyralis</name>
    <name type="common">Common eastern firefly</name>
    <name type="synonym">Lampyris pyralis</name>
    <dbReference type="NCBI Taxonomy" id="7054"/>
    <lineage>
        <taxon>Eukaryota</taxon>
        <taxon>Metazoa</taxon>
        <taxon>Ecdysozoa</taxon>
        <taxon>Arthropoda</taxon>
        <taxon>Hexapoda</taxon>
        <taxon>Insecta</taxon>
        <taxon>Pterygota</taxon>
        <taxon>Neoptera</taxon>
        <taxon>Endopterygota</taxon>
        <taxon>Coleoptera</taxon>
        <taxon>Polyphaga</taxon>
        <taxon>Elateriformia</taxon>
        <taxon>Elateroidea</taxon>
        <taxon>Lampyridae</taxon>
        <taxon>Lampyrinae</taxon>
        <taxon>Photinus</taxon>
    </lineage>
</organism>
<reference evidence="1" key="1">
    <citation type="journal article" date="2016" name="Sci. Rep.">
        <title>Molecular characterization of firefly nuptial gifts: a multi-omics approach sheds light on postcopulatory sexual selection.</title>
        <authorList>
            <person name="Al-Wathiqui N."/>
            <person name="Fallon T.R."/>
            <person name="South A."/>
            <person name="Weng J.K."/>
            <person name="Lewis S.M."/>
        </authorList>
    </citation>
    <scope>NUCLEOTIDE SEQUENCE</scope>
</reference>
<name>A0A1Y1K1F0_PHOPY</name>
<dbReference type="EMBL" id="GEZM01098282">
    <property type="protein sequence ID" value="JAV53930.1"/>
    <property type="molecule type" value="Transcribed_RNA"/>
</dbReference>
<protein>
    <submittedName>
        <fullName evidence="1">Uncharacterized protein</fullName>
    </submittedName>
</protein>
<proteinExistence type="predicted"/>
<dbReference type="AlphaFoldDB" id="A0A1Y1K1F0"/>
<sequence>MDENGRDDEKRHNRPYKVDESKMRCSWWRQFSQWHWLIMLQFRSCKNGDKDRTDAYGAKMSCKERLSPILNIGYEWFECHHNGNATEKKNKDGNNDETPRCHTECTVVVLCPGNNGAEVNKVSQVEQQVNNVGHM</sequence>
<evidence type="ECO:0000313" key="1">
    <source>
        <dbReference type="EMBL" id="JAV53930.1"/>
    </source>
</evidence>